<evidence type="ECO:0000256" key="1">
    <source>
        <dbReference type="SAM" id="Phobius"/>
    </source>
</evidence>
<reference evidence="2 3" key="1">
    <citation type="journal article" date="2013" name="Mar. Genomics">
        <title>Expression of sulfatases in Rhodopirellula baltica and the diversity of sulfatases in the genus Rhodopirellula.</title>
        <authorList>
            <person name="Wegner C.E."/>
            <person name="Richter-Heitmann T."/>
            <person name="Klindworth A."/>
            <person name="Klockow C."/>
            <person name="Richter M."/>
            <person name="Achstetter T."/>
            <person name="Glockner F.O."/>
            <person name="Harder J."/>
        </authorList>
    </citation>
    <scope>NUCLEOTIDE SEQUENCE [LARGE SCALE GENOMIC DNA]</scope>
    <source>
        <strain evidence="2 3">SH28</strain>
    </source>
</reference>
<protein>
    <submittedName>
        <fullName evidence="2">Uncharacterized protein</fullName>
    </submittedName>
</protein>
<dbReference type="PATRIC" id="fig|993517.3.peg.1769"/>
<comment type="caution">
    <text evidence="2">The sequence shown here is derived from an EMBL/GenBank/DDBJ whole genome shotgun (WGS) entry which is preliminary data.</text>
</comment>
<accession>K5EAS8</accession>
<feature type="transmembrane region" description="Helical" evidence="1">
    <location>
        <begin position="46"/>
        <end position="65"/>
    </location>
</feature>
<evidence type="ECO:0000313" key="2">
    <source>
        <dbReference type="EMBL" id="EKK02931.1"/>
    </source>
</evidence>
<keyword evidence="1" id="KW-0472">Membrane</keyword>
<dbReference type="EMBL" id="AMCW01000040">
    <property type="protein sequence ID" value="EKK02931.1"/>
    <property type="molecule type" value="Genomic_DNA"/>
</dbReference>
<feature type="transmembrane region" description="Helical" evidence="1">
    <location>
        <begin position="71"/>
        <end position="91"/>
    </location>
</feature>
<keyword evidence="1" id="KW-1133">Transmembrane helix</keyword>
<dbReference type="Proteomes" id="UP000007993">
    <property type="component" value="Unassembled WGS sequence"/>
</dbReference>
<sequence length="255" mass="28021">MFQKYVDPALPPFPALHFDAEESQAYVSMRVANWESVERANIGCRLCMIAYAIFIFLASAVLVPATDPPLLGWVIAMVVSSVVAMVGSGILRKALPGPLSRFVFARRVSIFVASDVVGFRSWFYDNGVRMNRQYVGGVFSIQPNVAKDSDAIEFIAAEPPPGRHDDHKSNHHLDDSMQLQLVIRGSSEEYDAQHMDDYRRFRTIPVASMPASVAQNFASVLSTALNMTSRTVPNPSRQAVGLDLDLAYPQQGGAA</sequence>
<proteinExistence type="predicted"/>
<dbReference type="RefSeq" id="WP_007331500.1">
    <property type="nucleotide sequence ID" value="NZ_AMCW01000040.1"/>
</dbReference>
<keyword evidence="1" id="KW-0812">Transmembrane</keyword>
<gene>
    <name evidence="2" type="ORF">RBSH_01624</name>
</gene>
<name>K5EAS8_RHOBT</name>
<organism evidence="2 3">
    <name type="scientific">Rhodopirellula baltica SH28</name>
    <dbReference type="NCBI Taxonomy" id="993517"/>
    <lineage>
        <taxon>Bacteria</taxon>
        <taxon>Pseudomonadati</taxon>
        <taxon>Planctomycetota</taxon>
        <taxon>Planctomycetia</taxon>
        <taxon>Pirellulales</taxon>
        <taxon>Pirellulaceae</taxon>
        <taxon>Rhodopirellula</taxon>
    </lineage>
</organism>
<evidence type="ECO:0000313" key="3">
    <source>
        <dbReference type="Proteomes" id="UP000007993"/>
    </source>
</evidence>
<dbReference type="AlphaFoldDB" id="K5EAS8"/>